<evidence type="ECO:0000313" key="5">
    <source>
        <dbReference type="Proteomes" id="UP000826188"/>
    </source>
</evidence>
<evidence type="ECO:0000256" key="3">
    <source>
        <dbReference type="ARBA" id="ARBA00022729"/>
    </source>
</evidence>
<dbReference type="Proteomes" id="UP000826188">
    <property type="component" value="Unassembled WGS sequence"/>
</dbReference>
<keyword evidence="5" id="KW-1185">Reference proteome</keyword>
<proteinExistence type="predicted"/>
<accession>A0ABS6X719</accession>
<reference evidence="4 5" key="1">
    <citation type="submission" date="2021-07" db="EMBL/GenBank/DDBJ databases">
        <title>Hymenobacter profundi sp. nov., isolated from deep-sea water.</title>
        <authorList>
            <person name="Kim M.K."/>
        </authorList>
    </citation>
    <scope>NUCLEOTIDE SEQUENCE [LARGE SCALE GENOMIC DNA]</scope>
    <source>
        <strain evidence="4 5">M2</strain>
    </source>
</reference>
<comment type="caution">
    <text evidence="4">The sequence shown here is derived from an EMBL/GenBank/DDBJ whole genome shotgun (WGS) entry which is preliminary data.</text>
</comment>
<dbReference type="EMBL" id="JAHWGL010000165">
    <property type="protein sequence ID" value="MBW3131111.1"/>
    <property type="molecule type" value="Genomic_DNA"/>
</dbReference>
<sequence length="116" mass="12783">MATQTVLEIEGLVIDQTLTKIGHDFYSLFYAQWDVPASLGAYTVVVRERPNRGISALISIEANDDMIVEMPLLPNYEAMEEAVTYALGLTIAHLVTAHNVSQQLEKAADDPGTEVY</sequence>
<evidence type="ECO:0000256" key="1">
    <source>
        <dbReference type="ARBA" id="ARBA00003989"/>
    </source>
</evidence>
<keyword evidence="3" id="KW-0732">Signal</keyword>
<evidence type="ECO:0000256" key="2">
    <source>
        <dbReference type="ARBA" id="ARBA00014024"/>
    </source>
</evidence>
<name>A0ABS6X719_9BACT</name>
<evidence type="ECO:0000313" key="4">
    <source>
        <dbReference type="EMBL" id="MBW3131111.1"/>
    </source>
</evidence>
<protein>
    <recommendedName>
        <fullName evidence="2">Curli production assembly/transport component CsgE</fullName>
    </recommendedName>
</protein>
<dbReference type="Pfam" id="PF10627">
    <property type="entry name" value="CsgE"/>
    <property type="match status" value="1"/>
</dbReference>
<dbReference type="InterPro" id="IPR018900">
    <property type="entry name" value="Curli_CsgE"/>
</dbReference>
<organism evidence="4 5">
    <name type="scientific">Hymenobacter profundi</name>
    <dbReference type="NCBI Taxonomy" id="1982110"/>
    <lineage>
        <taxon>Bacteria</taxon>
        <taxon>Pseudomonadati</taxon>
        <taxon>Bacteroidota</taxon>
        <taxon>Cytophagia</taxon>
        <taxon>Cytophagales</taxon>
        <taxon>Hymenobacteraceae</taxon>
        <taxon>Hymenobacter</taxon>
    </lineage>
</organism>
<gene>
    <name evidence="4" type="ORF">KYK14_21320</name>
</gene>
<comment type="function">
    <text evidence="1">May be involved in the biogenesis of curli organelles.</text>
</comment>